<organism evidence="1 2">
    <name type="scientific">Erwinia phage vB_EamM_Kwan</name>
    <dbReference type="NCBI Taxonomy" id="1883374"/>
    <lineage>
        <taxon>Viruses</taxon>
        <taxon>Duplodnaviria</taxon>
        <taxon>Heunggongvirae</taxon>
        <taxon>Uroviricota</taxon>
        <taxon>Caudoviricetes</taxon>
        <taxon>Chimalliviridae</taxon>
        <taxon>Wellingtonvirus</taxon>
        <taxon>Wellingtonvirus wellington</taxon>
    </lineage>
</organism>
<dbReference type="OrthoDB" id="39783at10239"/>
<dbReference type="EMBL" id="KX397369">
    <property type="protein sequence ID" value="ANZ49643.1"/>
    <property type="molecule type" value="Genomic_DNA"/>
</dbReference>
<dbReference type="KEGG" id="vg:29062135"/>
<accession>A0A1B2IEG4</accession>
<evidence type="ECO:0000313" key="1">
    <source>
        <dbReference type="EMBL" id="ANZ49643.1"/>
    </source>
</evidence>
<gene>
    <name evidence="1" type="ORF">KWAN_292</name>
</gene>
<evidence type="ECO:0000313" key="2">
    <source>
        <dbReference type="Proteomes" id="UP000202923"/>
    </source>
</evidence>
<reference evidence="1 2" key="1">
    <citation type="submission" date="2016-06" db="EMBL/GenBank/DDBJ databases">
        <authorList>
            <person name="Kjaerup R.B."/>
            <person name="Dalgaard T.S."/>
            <person name="Juul-Madsen H.R."/>
        </authorList>
    </citation>
    <scope>NUCLEOTIDE SEQUENCE [LARGE SCALE GENOMIC DNA]</scope>
</reference>
<dbReference type="RefSeq" id="YP_009278897.1">
    <property type="nucleotide sequence ID" value="NC_031010.1"/>
</dbReference>
<name>A0A1B2IEG4_9CAUD</name>
<dbReference type="GeneID" id="29062135"/>
<protein>
    <submittedName>
        <fullName evidence="1">Uncharacterized protein</fullName>
    </submittedName>
</protein>
<proteinExistence type="predicted"/>
<dbReference type="Proteomes" id="UP000202923">
    <property type="component" value="Genome"/>
</dbReference>
<sequence>MINPNLLNVPLSLAQVFGLLGVPAQLKSKDSSVLKQLDEAVSKVYLGHHHSPSLAEPSRWLTIAAGGAGKDVCIAQGKGDKRSDVEIYNALFASALTSVMLRIARDSPIHEPRAARPLWDFVPKRNPAECDIVVDGEVMPIAPFVEWICSVDDEYHNQYAALLERDFESLQFMRFPNNAAVAVVGKLNPKAGGYCVPVCVTYYEGVNGTLKAIYEVIRVYHKSTTRTNTFDYLTSINPSVDESAR</sequence>